<feature type="transmembrane region" description="Helical" evidence="2">
    <location>
        <begin position="300"/>
        <end position="320"/>
    </location>
</feature>
<feature type="region of interest" description="Disordered" evidence="1">
    <location>
        <begin position="1"/>
        <end position="33"/>
    </location>
</feature>
<proteinExistence type="predicted"/>
<feature type="transmembrane region" description="Helical" evidence="2">
    <location>
        <begin position="75"/>
        <end position="95"/>
    </location>
</feature>
<accession>A0A0A0RY38</accession>
<keyword evidence="2" id="KW-0472">Membrane</keyword>
<name>A0A0A0RY38_9GAMA</name>
<evidence type="ECO:0000256" key="2">
    <source>
        <dbReference type="SAM" id="Phobius"/>
    </source>
</evidence>
<dbReference type="InterPro" id="IPR058024">
    <property type="entry name" value="BILF1-like"/>
</dbReference>
<organism evidence="3">
    <name type="scientific">Symphalangus syndactylus lymphocryptovirus 1</name>
    <dbReference type="NCBI Taxonomy" id="1567495"/>
    <lineage>
        <taxon>Viruses</taxon>
        <taxon>Duplodnaviria</taxon>
        <taxon>Heunggongvirae</taxon>
        <taxon>Peploviricota</taxon>
        <taxon>Herviviricetes</taxon>
        <taxon>Herpesvirales</taxon>
        <taxon>Orthoherpesviridae</taxon>
        <taxon>Gammaherpesvirinae</taxon>
        <taxon>Lymphocryptovirus</taxon>
    </lineage>
</organism>
<evidence type="ECO:0000313" key="3">
    <source>
        <dbReference type="EMBL" id="AIW07482.1"/>
    </source>
</evidence>
<feature type="transmembrane region" description="Helical" evidence="2">
    <location>
        <begin position="259"/>
        <end position="280"/>
    </location>
</feature>
<keyword evidence="2" id="KW-0812">Transmembrane</keyword>
<sequence>MQMSNQLGPSSSFEHHCETGDRRGPPNMGTPSTNVFSAVATTTTPTMMSTSNYSNTSLDDGCNASYNSTLSAVSVLLLLLLLLVAVLGLMFIFLVRKLMHTMDIWLAMQLLDLLILVLAKLVQELTETGLCLFTQNMIYFGIMSTQFHHLGMALEKANAVTGTRHKKTSRCKVATFALCSYALILLIIIIIVVCLGLDVNLNRGPNMCREGPTKETHTIVQGTKATISLIFTLLMLVVTIYTIYKLLRARFATRVRMVLLVGVTGLVCVMCWSALSVPLAFVATPGRMGFECTNLLFARYFHGVGFFLVLLLILLHIWAFRQFMDALKKQFSVTAKYIRGHTSSRE</sequence>
<feature type="compositionally biased region" description="Basic and acidic residues" evidence="1">
    <location>
        <begin position="13"/>
        <end position="24"/>
    </location>
</feature>
<feature type="compositionally biased region" description="Polar residues" evidence="1">
    <location>
        <begin position="1"/>
        <end position="12"/>
    </location>
</feature>
<protein>
    <submittedName>
        <fullName evidence="3">BILF1</fullName>
    </submittedName>
</protein>
<keyword evidence="2" id="KW-1133">Transmembrane helix</keyword>
<reference evidence="3" key="1">
    <citation type="journal article" date="2015" name="J. Virol.">
        <title>Identification and functional comparison of seven-transmembrane G-protein-coupled BILF1 receptors in recently discovered nonhuman primate lymphocryptoviruses.</title>
        <authorList>
            <person name="Spiess K."/>
            <person name="Fares S."/>
            <person name="Sparre-Ulrich A.H."/>
            <person name="Hilgenberg E."/>
            <person name="Jarvis M.A."/>
            <person name="Ehlers B."/>
            <person name="Rosenkilde M.M."/>
        </authorList>
    </citation>
    <scope>NUCLEOTIDE SEQUENCE</scope>
    <source>
        <strain evidence="3">SsynLCV1</strain>
    </source>
</reference>
<dbReference type="SUPFAM" id="SSF81321">
    <property type="entry name" value="Family A G protein-coupled receptor-like"/>
    <property type="match status" value="1"/>
</dbReference>
<feature type="transmembrane region" description="Helical" evidence="2">
    <location>
        <begin position="175"/>
        <end position="197"/>
    </location>
</feature>
<evidence type="ECO:0000256" key="1">
    <source>
        <dbReference type="SAM" id="MobiDB-lite"/>
    </source>
</evidence>
<dbReference type="Gene3D" id="1.20.1070.10">
    <property type="entry name" value="Rhodopsin 7-helix transmembrane proteins"/>
    <property type="match status" value="1"/>
</dbReference>
<gene>
    <name evidence="3" type="primary">BILF1</name>
</gene>
<dbReference type="Pfam" id="PF25732">
    <property type="entry name" value="BILF1"/>
    <property type="match status" value="1"/>
</dbReference>
<dbReference type="EMBL" id="KM091911">
    <property type="protein sequence ID" value="AIW07482.1"/>
    <property type="molecule type" value="Genomic_DNA"/>
</dbReference>
<feature type="transmembrane region" description="Helical" evidence="2">
    <location>
        <begin position="225"/>
        <end position="247"/>
    </location>
</feature>